<evidence type="ECO:0000313" key="1">
    <source>
        <dbReference type="EMBL" id="MDI1429933.1"/>
    </source>
</evidence>
<sequence>MSMRRIKWGQAGSVCLLALCVTGCLSTGRVQTAQTLGQGNFEVSVDPGVIGVVGLPTVGPILHAAFRYGVTDRIDLGVRAGNLLGEIQSKFLLTQPENPNLAISIAPGAGVLFSISPVVNLYVPVPLLVGFKFGGPHELTLGPRIENTVTFDMSNTVSGALYTGGLGLSIGFAGQVTDTFRMLPELSAVAPLLIIGSDDDGSADTNSLGVVLYSFNLGFQFGSPRKKFSAPAAPPTASAEGARQ</sequence>
<organism evidence="1 2">
    <name type="scientific">Polyangium sorediatum</name>
    <dbReference type="NCBI Taxonomy" id="889274"/>
    <lineage>
        <taxon>Bacteria</taxon>
        <taxon>Pseudomonadati</taxon>
        <taxon>Myxococcota</taxon>
        <taxon>Polyangia</taxon>
        <taxon>Polyangiales</taxon>
        <taxon>Polyangiaceae</taxon>
        <taxon>Polyangium</taxon>
    </lineage>
</organism>
<evidence type="ECO:0008006" key="3">
    <source>
        <dbReference type="Google" id="ProtNLM"/>
    </source>
</evidence>
<reference evidence="1 2" key="1">
    <citation type="submission" date="2023-04" db="EMBL/GenBank/DDBJ databases">
        <title>The genome sequence of Polyangium sorediatum DSM14670.</title>
        <authorList>
            <person name="Zhang X."/>
        </authorList>
    </citation>
    <scope>NUCLEOTIDE SEQUENCE [LARGE SCALE GENOMIC DNA]</scope>
    <source>
        <strain evidence="1 2">DSM 14670</strain>
    </source>
</reference>
<protein>
    <recommendedName>
        <fullName evidence="3">Outer membrane protein beta-barrel domain-containing protein</fullName>
    </recommendedName>
</protein>
<keyword evidence="2" id="KW-1185">Reference proteome</keyword>
<gene>
    <name evidence="1" type="ORF">QHF89_10515</name>
</gene>
<proteinExistence type="predicted"/>
<accession>A0ABT6NNQ4</accession>
<name>A0ABT6NNQ4_9BACT</name>
<comment type="caution">
    <text evidence="1">The sequence shown here is derived from an EMBL/GenBank/DDBJ whole genome shotgun (WGS) entry which is preliminary data.</text>
</comment>
<dbReference type="Proteomes" id="UP001160301">
    <property type="component" value="Unassembled WGS sequence"/>
</dbReference>
<evidence type="ECO:0000313" key="2">
    <source>
        <dbReference type="Proteomes" id="UP001160301"/>
    </source>
</evidence>
<dbReference type="EMBL" id="JARZHI010000006">
    <property type="protein sequence ID" value="MDI1429933.1"/>
    <property type="molecule type" value="Genomic_DNA"/>
</dbReference>